<evidence type="ECO:0000256" key="7">
    <source>
        <dbReference type="SAM" id="Phobius"/>
    </source>
</evidence>
<name>A0A229ULM3_9BACL</name>
<evidence type="ECO:0000256" key="2">
    <source>
        <dbReference type="ARBA" id="ARBA00022448"/>
    </source>
</evidence>
<dbReference type="InterPro" id="IPR002528">
    <property type="entry name" value="MATE_fam"/>
</dbReference>
<feature type="transmembrane region" description="Helical" evidence="7">
    <location>
        <begin position="406"/>
        <end position="430"/>
    </location>
</feature>
<dbReference type="InterPro" id="IPR047135">
    <property type="entry name" value="YsiQ"/>
</dbReference>
<feature type="transmembrane region" description="Helical" evidence="7">
    <location>
        <begin position="51"/>
        <end position="74"/>
    </location>
</feature>
<dbReference type="GO" id="GO:0005886">
    <property type="term" value="C:plasma membrane"/>
    <property type="evidence" value="ECO:0007669"/>
    <property type="project" value="UniProtKB-SubCell"/>
</dbReference>
<keyword evidence="4 7" id="KW-0812">Transmembrane</keyword>
<feature type="transmembrane region" description="Helical" evidence="7">
    <location>
        <begin position="276"/>
        <end position="299"/>
    </location>
</feature>
<dbReference type="OrthoDB" id="9806302at2"/>
<sequence>MTNMKKLSLFAITWPLFIESSLQMFMRTSDTFMVSHVSDGAVAAVGVSNQLIIFTFLLLQVISAGSAIVISQYLGAGKTEDVRRYAAGAISLNFVFGLLVSGVIVIFSKSLLGLFGLEGPMLGQAQVFLSIVGGALFIQAVNLTISSITQVHGYTRYTMMVSIGMNLLNLTGNYLFIFGPFGFPKLGVPGVAISAVCSQLIGLLVYCLILRKIVRLRLSLRDFIKGRLADLKKILSIGIPTAGNQLVYSISQLATTYFITSLGAEMLSTRIYTQNIMYFIMVLAISLGRGTQIIIGRLVGAGEQEAAYRQLFRSLALSLFLSLACVTLIVLFREHLLGIFTSDPQIIALGAVLLTMGFLLEPARCLNIVIGEALRATGDARFIVMTGVCVIWGLCVPLTYMMGIHWGYGLVGMWAVFVMDEGLRGLLLLYRWRSRAWEKKVLVTREEKTSTAAM</sequence>
<keyword evidence="5 7" id="KW-1133">Transmembrane helix</keyword>
<dbReference type="PIRSF" id="PIRSF006603">
    <property type="entry name" value="DinF"/>
    <property type="match status" value="1"/>
</dbReference>
<organism evidence="8 9">
    <name type="scientific">Paenibacillus rigui</name>
    <dbReference type="NCBI Taxonomy" id="554312"/>
    <lineage>
        <taxon>Bacteria</taxon>
        <taxon>Bacillati</taxon>
        <taxon>Bacillota</taxon>
        <taxon>Bacilli</taxon>
        <taxon>Bacillales</taxon>
        <taxon>Paenibacillaceae</taxon>
        <taxon>Paenibacillus</taxon>
    </lineage>
</organism>
<dbReference type="AlphaFoldDB" id="A0A229ULM3"/>
<evidence type="ECO:0000256" key="3">
    <source>
        <dbReference type="ARBA" id="ARBA00022475"/>
    </source>
</evidence>
<keyword evidence="9" id="KW-1185">Reference proteome</keyword>
<dbReference type="EMBL" id="NMQW01000038">
    <property type="protein sequence ID" value="OXM83799.1"/>
    <property type="molecule type" value="Genomic_DNA"/>
</dbReference>
<feature type="transmembrane region" description="Helical" evidence="7">
    <location>
        <begin position="157"/>
        <end position="178"/>
    </location>
</feature>
<dbReference type="CDD" id="cd13134">
    <property type="entry name" value="MATE_like_8"/>
    <property type="match status" value="1"/>
</dbReference>
<dbReference type="GO" id="GO:0042910">
    <property type="term" value="F:xenobiotic transmembrane transporter activity"/>
    <property type="evidence" value="ECO:0007669"/>
    <property type="project" value="InterPro"/>
</dbReference>
<dbReference type="PANTHER" id="PTHR42925">
    <property type="entry name" value="MULTIDRUG AND TOXIN EFFLUX PROTEIN MATE FAMILY"/>
    <property type="match status" value="1"/>
</dbReference>
<dbReference type="NCBIfam" id="TIGR00797">
    <property type="entry name" value="matE"/>
    <property type="match status" value="1"/>
</dbReference>
<keyword evidence="6 7" id="KW-0472">Membrane</keyword>
<evidence type="ECO:0000256" key="4">
    <source>
        <dbReference type="ARBA" id="ARBA00022692"/>
    </source>
</evidence>
<evidence type="ECO:0000313" key="9">
    <source>
        <dbReference type="Proteomes" id="UP000215509"/>
    </source>
</evidence>
<evidence type="ECO:0000256" key="1">
    <source>
        <dbReference type="ARBA" id="ARBA00004651"/>
    </source>
</evidence>
<dbReference type="GO" id="GO:0015297">
    <property type="term" value="F:antiporter activity"/>
    <property type="evidence" value="ECO:0007669"/>
    <property type="project" value="InterPro"/>
</dbReference>
<dbReference type="RefSeq" id="WP_094017410.1">
    <property type="nucleotide sequence ID" value="NZ_NMQW01000038.1"/>
</dbReference>
<accession>A0A229ULM3</accession>
<comment type="subcellular location">
    <subcellularLocation>
        <location evidence="1">Cell membrane</location>
        <topology evidence="1">Multi-pass membrane protein</topology>
    </subcellularLocation>
</comment>
<comment type="caution">
    <text evidence="8">The sequence shown here is derived from an EMBL/GenBank/DDBJ whole genome shotgun (WGS) entry which is preliminary data.</text>
</comment>
<keyword evidence="2" id="KW-0813">Transport</keyword>
<dbReference type="PANTHER" id="PTHR42925:SF1">
    <property type="entry name" value="VIRULENCE FACTOR MVIN"/>
    <property type="match status" value="1"/>
</dbReference>
<keyword evidence="3" id="KW-1003">Cell membrane</keyword>
<feature type="transmembrane region" description="Helical" evidence="7">
    <location>
        <begin position="382"/>
        <end position="400"/>
    </location>
</feature>
<reference evidence="8 9" key="1">
    <citation type="submission" date="2017-07" db="EMBL/GenBank/DDBJ databases">
        <title>Genome sequencing and assembly of Paenibacillus rigui.</title>
        <authorList>
            <person name="Mayilraj S."/>
        </authorList>
    </citation>
    <scope>NUCLEOTIDE SEQUENCE [LARGE SCALE GENOMIC DNA]</scope>
    <source>
        <strain evidence="8 9">JCM 16352</strain>
    </source>
</reference>
<gene>
    <name evidence="8" type="ORF">CF651_23930</name>
</gene>
<evidence type="ECO:0000256" key="6">
    <source>
        <dbReference type="ARBA" id="ARBA00023136"/>
    </source>
</evidence>
<dbReference type="InterPro" id="IPR048279">
    <property type="entry name" value="MdtK-like"/>
</dbReference>
<evidence type="ECO:0000313" key="8">
    <source>
        <dbReference type="EMBL" id="OXM83799.1"/>
    </source>
</evidence>
<feature type="transmembrane region" description="Helical" evidence="7">
    <location>
        <begin position="311"/>
        <end position="332"/>
    </location>
</feature>
<protein>
    <submittedName>
        <fullName evidence="8">MATE family efflux transporter</fullName>
    </submittedName>
</protein>
<feature type="transmembrane region" description="Helical" evidence="7">
    <location>
        <begin position="127"/>
        <end position="145"/>
    </location>
</feature>
<dbReference type="Pfam" id="PF01554">
    <property type="entry name" value="MatE"/>
    <property type="match status" value="2"/>
</dbReference>
<evidence type="ECO:0000256" key="5">
    <source>
        <dbReference type="ARBA" id="ARBA00022989"/>
    </source>
</evidence>
<dbReference type="Proteomes" id="UP000215509">
    <property type="component" value="Unassembled WGS sequence"/>
</dbReference>
<feature type="transmembrane region" description="Helical" evidence="7">
    <location>
        <begin position="190"/>
        <end position="210"/>
    </location>
</feature>
<feature type="transmembrane region" description="Helical" evidence="7">
    <location>
        <begin position="344"/>
        <end position="361"/>
    </location>
</feature>
<proteinExistence type="predicted"/>
<feature type="transmembrane region" description="Helical" evidence="7">
    <location>
        <begin position="86"/>
        <end position="107"/>
    </location>
</feature>